<evidence type="ECO:0000313" key="3">
    <source>
        <dbReference type="Proteomes" id="UP001157418"/>
    </source>
</evidence>
<keyword evidence="3" id="KW-1185">Reference proteome</keyword>
<evidence type="ECO:0000256" key="1">
    <source>
        <dbReference type="SAM" id="MobiDB-lite"/>
    </source>
</evidence>
<dbReference type="Proteomes" id="UP001157418">
    <property type="component" value="Unassembled WGS sequence"/>
</dbReference>
<protein>
    <submittedName>
        <fullName evidence="2">Uncharacterized protein</fullName>
    </submittedName>
</protein>
<organism evidence="2 3">
    <name type="scientific">Lactuca virosa</name>
    <dbReference type="NCBI Taxonomy" id="75947"/>
    <lineage>
        <taxon>Eukaryota</taxon>
        <taxon>Viridiplantae</taxon>
        <taxon>Streptophyta</taxon>
        <taxon>Embryophyta</taxon>
        <taxon>Tracheophyta</taxon>
        <taxon>Spermatophyta</taxon>
        <taxon>Magnoliopsida</taxon>
        <taxon>eudicotyledons</taxon>
        <taxon>Gunneridae</taxon>
        <taxon>Pentapetalae</taxon>
        <taxon>asterids</taxon>
        <taxon>campanulids</taxon>
        <taxon>Asterales</taxon>
        <taxon>Asteraceae</taxon>
        <taxon>Cichorioideae</taxon>
        <taxon>Cichorieae</taxon>
        <taxon>Lactucinae</taxon>
        <taxon>Lactuca</taxon>
    </lineage>
</organism>
<name>A0AAU9PB36_9ASTR</name>
<gene>
    <name evidence="2" type="ORF">LVIROSA_LOCUS32745</name>
</gene>
<feature type="compositionally biased region" description="Gly residues" evidence="1">
    <location>
        <begin position="171"/>
        <end position="182"/>
    </location>
</feature>
<dbReference type="AlphaFoldDB" id="A0AAU9PB36"/>
<comment type="caution">
    <text evidence="2">The sequence shown here is derived from an EMBL/GenBank/DDBJ whole genome shotgun (WGS) entry which is preliminary data.</text>
</comment>
<feature type="region of interest" description="Disordered" evidence="1">
    <location>
        <begin position="171"/>
        <end position="201"/>
    </location>
</feature>
<sequence length="237" mass="26534">MVFSDFITFFEKLTKKINCQDVYYCLPHERLSEGLGVIQNEGDYREFLEVGNGSQEKRINVYIDQYNEPIFDWIEEENPDEYDSVIDDEDEVDDSTFSDAILPDHEEDEVVSSKKPLDDSFLNALCPNKKSEDGSDTNATDEEVDVKPMYPVHDPNQNWKKMVPMLGRGITSGRGSTSGSGSGHVEAPVQAPKASRIGKMHVRKRKVLESITEIGLSKNVVPKGGIGCSQNKPVTLE</sequence>
<proteinExistence type="predicted"/>
<dbReference type="EMBL" id="CAKMRJ010005523">
    <property type="protein sequence ID" value="CAH1447107.1"/>
    <property type="molecule type" value="Genomic_DNA"/>
</dbReference>
<evidence type="ECO:0000313" key="2">
    <source>
        <dbReference type="EMBL" id="CAH1447107.1"/>
    </source>
</evidence>
<reference evidence="2 3" key="1">
    <citation type="submission" date="2022-01" db="EMBL/GenBank/DDBJ databases">
        <authorList>
            <person name="Xiong W."/>
            <person name="Schranz E."/>
        </authorList>
    </citation>
    <scope>NUCLEOTIDE SEQUENCE [LARGE SCALE GENOMIC DNA]</scope>
</reference>
<accession>A0AAU9PB36</accession>